<dbReference type="SUPFAM" id="SSF109998">
    <property type="entry name" value="Triger factor/SurA peptide-binding domain-like"/>
    <property type="match status" value="1"/>
</dbReference>
<evidence type="ECO:0008006" key="4">
    <source>
        <dbReference type="Google" id="ProtNLM"/>
    </source>
</evidence>
<proteinExistence type="predicted"/>
<dbReference type="PANTHER" id="PTHR47637:SF1">
    <property type="entry name" value="CHAPERONE SURA"/>
    <property type="match status" value="1"/>
</dbReference>
<dbReference type="InterPro" id="IPR027304">
    <property type="entry name" value="Trigger_fact/SurA_dom_sf"/>
</dbReference>
<evidence type="ECO:0000313" key="2">
    <source>
        <dbReference type="EMBL" id="OGH89626.1"/>
    </source>
</evidence>
<dbReference type="EMBL" id="MFRC01000035">
    <property type="protein sequence ID" value="OGH89626.1"/>
    <property type="molecule type" value="Genomic_DNA"/>
</dbReference>
<protein>
    <recommendedName>
        <fullName evidence="4">Peptidylprolyl isomerase</fullName>
    </recommendedName>
</protein>
<reference evidence="2 3" key="1">
    <citation type="journal article" date="2016" name="Nat. Commun.">
        <title>Thousands of microbial genomes shed light on interconnected biogeochemical processes in an aquifer system.</title>
        <authorList>
            <person name="Anantharaman K."/>
            <person name="Brown C.T."/>
            <person name="Hug L.A."/>
            <person name="Sharon I."/>
            <person name="Castelle C.J."/>
            <person name="Probst A.J."/>
            <person name="Thomas B.C."/>
            <person name="Singh A."/>
            <person name="Wilkins M.J."/>
            <person name="Karaoz U."/>
            <person name="Brodie E.L."/>
            <person name="Williams K.H."/>
            <person name="Hubbard S.S."/>
            <person name="Banfield J.F."/>
        </authorList>
    </citation>
    <scope>NUCLEOTIDE SEQUENCE [LARGE SCALE GENOMIC DNA]</scope>
</reference>
<organism evidence="2 3">
    <name type="scientific">Candidatus Magasanikbacteria bacterium RIFOXYD2_FULL_36_9</name>
    <dbReference type="NCBI Taxonomy" id="1798707"/>
    <lineage>
        <taxon>Bacteria</taxon>
        <taxon>Candidatus Magasanikiibacteriota</taxon>
    </lineage>
</organism>
<dbReference type="Gene3D" id="1.10.4030.10">
    <property type="entry name" value="Porin chaperone SurA, peptide-binding domain"/>
    <property type="match status" value="1"/>
</dbReference>
<dbReference type="AlphaFoldDB" id="A0A1F6P0D6"/>
<name>A0A1F6P0D6_9BACT</name>
<keyword evidence="1" id="KW-0732">Signal</keyword>
<dbReference type="Pfam" id="PF13624">
    <property type="entry name" value="SurA_N_3"/>
    <property type="match status" value="1"/>
</dbReference>
<evidence type="ECO:0000256" key="1">
    <source>
        <dbReference type="ARBA" id="ARBA00022729"/>
    </source>
</evidence>
<accession>A0A1F6P0D6</accession>
<dbReference type="Proteomes" id="UP000178490">
    <property type="component" value="Unassembled WGS sequence"/>
</dbReference>
<sequence>MLEKQGAKQALEAIIDQKLIEIEFSKQNISVTQAEIDEEIKKIEEQVSNQGGTLKDALVQQGMSEEKLREQIITQKKLEKLLADKITVSPEEIDAFIKDSKAVKSKEVKTEDYRKQLSDQLKQQKFQQEAQKWMSDLTKNAKIKYYVTY</sequence>
<comment type="caution">
    <text evidence="2">The sequence shown here is derived from an EMBL/GenBank/DDBJ whole genome shotgun (WGS) entry which is preliminary data.</text>
</comment>
<gene>
    <name evidence="2" type="ORF">A2537_01760</name>
</gene>
<dbReference type="InterPro" id="IPR050280">
    <property type="entry name" value="OMP_Chaperone_SurA"/>
</dbReference>
<evidence type="ECO:0000313" key="3">
    <source>
        <dbReference type="Proteomes" id="UP000178490"/>
    </source>
</evidence>
<dbReference type="PANTHER" id="PTHR47637">
    <property type="entry name" value="CHAPERONE SURA"/>
    <property type="match status" value="1"/>
</dbReference>